<organism evidence="1 2">
    <name type="scientific">Flavobacterium seoulense</name>
    <dbReference type="NCBI Taxonomy" id="1492738"/>
    <lineage>
        <taxon>Bacteria</taxon>
        <taxon>Pseudomonadati</taxon>
        <taxon>Bacteroidota</taxon>
        <taxon>Flavobacteriia</taxon>
        <taxon>Flavobacteriales</taxon>
        <taxon>Flavobacteriaceae</taxon>
        <taxon>Flavobacterium</taxon>
    </lineage>
</organism>
<protein>
    <submittedName>
        <fullName evidence="1">Uncharacterized protein</fullName>
    </submittedName>
</protein>
<dbReference type="OrthoDB" id="308241at2"/>
<gene>
    <name evidence="1" type="ORF">FEM21_11640</name>
</gene>
<evidence type="ECO:0000313" key="1">
    <source>
        <dbReference type="EMBL" id="KDN55773.1"/>
    </source>
</evidence>
<proteinExistence type="predicted"/>
<reference evidence="1 2" key="1">
    <citation type="submission" date="2014-05" db="EMBL/GenBank/DDBJ databases">
        <title>Genome Sequence of Flavobacterium sp. EM1321.</title>
        <authorList>
            <person name="Shin S.-K."/>
            <person name="Yi H."/>
        </authorList>
    </citation>
    <scope>NUCLEOTIDE SEQUENCE [LARGE SCALE GENOMIC DNA]</scope>
    <source>
        <strain evidence="1 2">EM1321</strain>
    </source>
</reference>
<keyword evidence="2" id="KW-1185">Reference proteome</keyword>
<sequence length="86" mass="10085">MLSQEHIDNFSSTLTTILNREIELGNEIIETSQGWPNQGTIIIFLKKPFLGNYKIKNTEYRNVNDSHYWKAEYFDSSTNHVLVCKF</sequence>
<dbReference type="Proteomes" id="UP000027064">
    <property type="component" value="Unassembled WGS sequence"/>
</dbReference>
<name>A0A066WT85_9FLAO</name>
<dbReference type="STRING" id="1492738.FEM21_11640"/>
<evidence type="ECO:0000313" key="2">
    <source>
        <dbReference type="Proteomes" id="UP000027064"/>
    </source>
</evidence>
<accession>A0A066WT85</accession>
<comment type="caution">
    <text evidence="1">The sequence shown here is derived from an EMBL/GenBank/DDBJ whole genome shotgun (WGS) entry which is preliminary data.</text>
</comment>
<dbReference type="eggNOG" id="ENOG5033EXM">
    <property type="taxonomic scope" value="Bacteria"/>
</dbReference>
<dbReference type="AlphaFoldDB" id="A0A066WT85"/>
<dbReference type="EMBL" id="JNCA01000010">
    <property type="protein sequence ID" value="KDN55773.1"/>
    <property type="molecule type" value="Genomic_DNA"/>
</dbReference>